<feature type="transmembrane region" description="Helical" evidence="7">
    <location>
        <begin position="192"/>
        <end position="214"/>
    </location>
</feature>
<dbReference type="InterPro" id="IPR000515">
    <property type="entry name" value="MetI-like"/>
</dbReference>
<keyword evidence="4 7" id="KW-0812">Transmembrane</keyword>
<keyword evidence="5 7" id="KW-1133">Transmembrane helix</keyword>
<feature type="transmembrane region" description="Helical" evidence="7">
    <location>
        <begin position="86"/>
        <end position="107"/>
    </location>
</feature>
<sequence>MSGLLARRARVVALNLAVALLALAVIIPLVWMVTVSFMPRYASSAFPPPFWPTRWTWENYHELLARRLIDGAWFDYRIVPAIGNSLFVAGVSTLLGLMLTVPAGYAFAKLKFRGRERLLQLLIATLVVPGQVAMLPLFLIFKELGLVNSYAGVILPSLAGIFAILFVRQATLAIPDEMLDAARLDGAGEMRIFVSLVLPLLAPVTVTLALFMFLGSWNDFLWPLIVLADQQRYTLPVAVAAIAREHAADGELMMAASVVTTMPVLLLFLMLQRYYLRGLLGGSLKG</sequence>
<keyword evidence="3" id="KW-1003">Cell membrane</keyword>
<comment type="similarity">
    <text evidence="7">Belongs to the binding-protein-dependent transport system permease family.</text>
</comment>
<evidence type="ECO:0000256" key="7">
    <source>
        <dbReference type="RuleBase" id="RU363032"/>
    </source>
</evidence>
<dbReference type="PANTHER" id="PTHR43744">
    <property type="entry name" value="ABC TRANSPORTER PERMEASE PROTEIN MG189-RELATED-RELATED"/>
    <property type="match status" value="1"/>
</dbReference>
<dbReference type="EMBL" id="JACIEV010000001">
    <property type="protein sequence ID" value="MBB4152189.1"/>
    <property type="molecule type" value="Genomic_DNA"/>
</dbReference>
<evidence type="ECO:0000256" key="4">
    <source>
        <dbReference type="ARBA" id="ARBA00022692"/>
    </source>
</evidence>
<organism evidence="9 10">
    <name type="scientific">Sphingomonas jinjuensis</name>
    <dbReference type="NCBI Taxonomy" id="535907"/>
    <lineage>
        <taxon>Bacteria</taxon>
        <taxon>Pseudomonadati</taxon>
        <taxon>Pseudomonadota</taxon>
        <taxon>Alphaproteobacteria</taxon>
        <taxon>Sphingomonadales</taxon>
        <taxon>Sphingomonadaceae</taxon>
        <taxon>Sphingomonas</taxon>
    </lineage>
</organism>
<feature type="transmembrane region" description="Helical" evidence="7">
    <location>
        <begin position="252"/>
        <end position="271"/>
    </location>
</feature>
<evidence type="ECO:0000256" key="6">
    <source>
        <dbReference type="ARBA" id="ARBA00023136"/>
    </source>
</evidence>
<dbReference type="CDD" id="cd06261">
    <property type="entry name" value="TM_PBP2"/>
    <property type="match status" value="1"/>
</dbReference>
<evidence type="ECO:0000313" key="10">
    <source>
        <dbReference type="Proteomes" id="UP000529795"/>
    </source>
</evidence>
<keyword evidence="2 7" id="KW-0813">Transport</keyword>
<evidence type="ECO:0000259" key="8">
    <source>
        <dbReference type="PROSITE" id="PS50928"/>
    </source>
</evidence>
<evidence type="ECO:0000256" key="1">
    <source>
        <dbReference type="ARBA" id="ARBA00004651"/>
    </source>
</evidence>
<protein>
    <submittedName>
        <fullName evidence="9">Multiple sugar transport system permease protein</fullName>
    </submittedName>
</protein>
<dbReference type="RefSeq" id="WP_425505990.1">
    <property type="nucleotide sequence ID" value="NZ_JACIEV010000001.1"/>
</dbReference>
<evidence type="ECO:0000313" key="9">
    <source>
        <dbReference type="EMBL" id="MBB4152189.1"/>
    </source>
</evidence>
<feature type="domain" description="ABC transmembrane type-1" evidence="8">
    <location>
        <begin position="82"/>
        <end position="271"/>
    </location>
</feature>
<dbReference type="InterPro" id="IPR035906">
    <property type="entry name" value="MetI-like_sf"/>
</dbReference>
<comment type="subcellular location">
    <subcellularLocation>
        <location evidence="1 7">Cell membrane</location>
        <topology evidence="1 7">Multi-pass membrane protein</topology>
    </subcellularLocation>
</comment>
<gene>
    <name evidence="9" type="ORF">GGQ80_000065</name>
</gene>
<dbReference type="Pfam" id="PF00528">
    <property type="entry name" value="BPD_transp_1"/>
    <property type="match status" value="1"/>
</dbReference>
<keyword evidence="10" id="KW-1185">Reference proteome</keyword>
<dbReference type="PROSITE" id="PS50928">
    <property type="entry name" value="ABC_TM1"/>
    <property type="match status" value="1"/>
</dbReference>
<accession>A0A840F300</accession>
<dbReference type="SUPFAM" id="SSF161098">
    <property type="entry name" value="MetI-like"/>
    <property type="match status" value="1"/>
</dbReference>
<comment type="caution">
    <text evidence="9">The sequence shown here is derived from an EMBL/GenBank/DDBJ whole genome shotgun (WGS) entry which is preliminary data.</text>
</comment>
<dbReference type="Gene3D" id="1.10.3720.10">
    <property type="entry name" value="MetI-like"/>
    <property type="match status" value="1"/>
</dbReference>
<feature type="transmembrane region" description="Helical" evidence="7">
    <location>
        <begin position="147"/>
        <end position="167"/>
    </location>
</feature>
<feature type="transmembrane region" description="Helical" evidence="7">
    <location>
        <begin position="12"/>
        <end position="33"/>
    </location>
</feature>
<evidence type="ECO:0000256" key="3">
    <source>
        <dbReference type="ARBA" id="ARBA00022475"/>
    </source>
</evidence>
<proteinExistence type="inferred from homology"/>
<dbReference type="AlphaFoldDB" id="A0A840F300"/>
<evidence type="ECO:0000256" key="5">
    <source>
        <dbReference type="ARBA" id="ARBA00022989"/>
    </source>
</evidence>
<evidence type="ECO:0000256" key="2">
    <source>
        <dbReference type="ARBA" id="ARBA00022448"/>
    </source>
</evidence>
<name>A0A840F300_9SPHN</name>
<dbReference type="Proteomes" id="UP000529795">
    <property type="component" value="Unassembled WGS sequence"/>
</dbReference>
<reference evidence="9 10" key="1">
    <citation type="submission" date="2020-08" db="EMBL/GenBank/DDBJ databases">
        <title>Genomic Encyclopedia of Type Strains, Phase IV (KMG-IV): sequencing the most valuable type-strain genomes for metagenomic binning, comparative biology and taxonomic classification.</title>
        <authorList>
            <person name="Goeker M."/>
        </authorList>
    </citation>
    <scope>NUCLEOTIDE SEQUENCE [LARGE SCALE GENOMIC DNA]</scope>
    <source>
        <strain evidence="9 10">YC6723</strain>
    </source>
</reference>
<keyword evidence="6 7" id="KW-0472">Membrane</keyword>
<keyword evidence="9" id="KW-0762">Sugar transport</keyword>
<dbReference type="GO" id="GO:0055085">
    <property type="term" value="P:transmembrane transport"/>
    <property type="evidence" value="ECO:0007669"/>
    <property type="project" value="InterPro"/>
</dbReference>
<dbReference type="PANTHER" id="PTHR43744:SF12">
    <property type="entry name" value="ABC TRANSPORTER PERMEASE PROTEIN MG189-RELATED"/>
    <property type="match status" value="1"/>
</dbReference>
<feature type="transmembrane region" description="Helical" evidence="7">
    <location>
        <begin position="119"/>
        <end position="141"/>
    </location>
</feature>
<dbReference type="GO" id="GO:0005886">
    <property type="term" value="C:plasma membrane"/>
    <property type="evidence" value="ECO:0007669"/>
    <property type="project" value="UniProtKB-SubCell"/>
</dbReference>